<evidence type="ECO:0000256" key="1">
    <source>
        <dbReference type="SAM" id="Coils"/>
    </source>
</evidence>
<keyword evidence="1" id="KW-0175">Coiled coil</keyword>
<dbReference type="OrthoDB" id="1397020at2"/>
<organism evidence="2 3">
    <name type="scientific">Saprospira grandis DSM 2844</name>
    <dbReference type="NCBI Taxonomy" id="694433"/>
    <lineage>
        <taxon>Bacteria</taxon>
        <taxon>Pseudomonadati</taxon>
        <taxon>Bacteroidota</taxon>
        <taxon>Saprospiria</taxon>
        <taxon>Saprospirales</taxon>
        <taxon>Saprospiraceae</taxon>
        <taxon>Saprospira</taxon>
    </lineage>
</organism>
<name>J1I1L1_9BACT</name>
<evidence type="ECO:0000313" key="2">
    <source>
        <dbReference type="EMBL" id="EJF52128.1"/>
    </source>
</evidence>
<dbReference type="HOGENOM" id="CLU_449566_0_0_10"/>
<evidence type="ECO:0008006" key="4">
    <source>
        <dbReference type="Google" id="ProtNLM"/>
    </source>
</evidence>
<dbReference type="RefSeq" id="WP_002656861.1">
    <property type="nucleotide sequence ID" value="NZ_JH719942.1"/>
</dbReference>
<dbReference type="EMBL" id="JH719942">
    <property type="protein sequence ID" value="EJF52128.1"/>
    <property type="molecule type" value="Genomic_DNA"/>
</dbReference>
<dbReference type="AlphaFoldDB" id="J1I1L1"/>
<sequence length="663" mass="76703">MVQEIIEFMDKLPAAILARGQRLKAGIHFLVNIDAEQQISLDLKEHQWQYIHAKASSAAEGWEKLAERQENAWMVDANKGLDAPSKAIHSAQLFAVAFKRENYLGGKKYLANQQKEKSQIFDRFGSYFEKAASFLTEAEQQEFSAESKAFQALFAPAEDLRGGYPFVFLLETALRQRQEKYELLSADLAELEGALKTAKKEEKAALANKVKDLKLKLQVVEPLAESDYICFYLNVEQSKFEQAHRAYLDQKLFNSDSYNRQKASAKDEKDVYGSNNFYNGYDGKKPFLLHRTAYFKLPYRIHLKEAHALDQFQKLLMGKEAFTNRKLVPNPLPLFIYEEELQAESLALFAEDGSIESYAELLKGLVKRQKNKDKSLTNFYLLFFARTKDGLFVHELDYVERFNYFLEEDGKSWIVSDLLQRDTRPIQLVNRFELQEKLLPILFDQRFFRTSFFFETPDKIAADRAALIAKYQQALYDFIYKSKAIAFQQAEFKSLCLSAIQLDLKDRVEEWKLVQKLNILFSLYDKFNPNQSVKTTTMANQLQAYQEQLDNMLNSEDYKEEIPLEAMLFAAGQLAAYLESKSQAAGHKYQRLEAYLQQQKMSGLQAVVSERFARYKHQNFTKKFERLAALLLTYPNEHKIKAGQPLFLAGFFAKNRLFSSAAD</sequence>
<feature type="coiled-coil region" evidence="1">
    <location>
        <begin position="174"/>
        <end position="216"/>
    </location>
</feature>
<dbReference type="Proteomes" id="UP000005113">
    <property type="component" value="Unassembled WGS sequence"/>
</dbReference>
<evidence type="ECO:0000313" key="3">
    <source>
        <dbReference type="Proteomes" id="UP000005113"/>
    </source>
</evidence>
<gene>
    <name evidence="2" type="ORF">SapgrDRAFT_0382</name>
</gene>
<proteinExistence type="predicted"/>
<reference evidence="3" key="1">
    <citation type="journal article" date="2012" name="Stand. Genomic Sci.">
        <title>Permanent draft genome sequence of the gliding predator Saprospira grandis strain Sa g1 (= HR1).</title>
        <authorList>
            <person name="Mavromatis K."/>
            <person name="Chertkov O."/>
            <person name="Lapidus A."/>
            <person name="Nolan M."/>
            <person name="Lucas S."/>
            <person name="Tice H."/>
            <person name="Del Rio T.G."/>
            <person name="Cheng J.F."/>
            <person name="Han C."/>
            <person name="Tapia R."/>
            <person name="Bruce D."/>
            <person name="Goodwin L.A."/>
            <person name="Pitluck S."/>
            <person name="Huntemann M."/>
            <person name="Liolios K."/>
            <person name="Pagani I."/>
            <person name="Ivanova N."/>
            <person name="Mikhailova N."/>
            <person name="Pati A."/>
            <person name="Chen A."/>
            <person name="Palaniappan K."/>
            <person name="Land M."/>
            <person name="Brambilla E.M."/>
            <person name="Rohde M."/>
            <person name="Spring S."/>
            <person name="Goker M."/>
            <person name="Detter J.C."/>
            <person name="Bristow J."/>
            <person name="Eisen J.A."/>
            <person name="Markowitz V."/>
            <person name="Hugenholtz P."/>
            <person name="Kyrpides N.C."/>
            <person name="Klenk H.P."/>
            <person name="Woyke T."/>
        </authorList>
    </citation>
    <scope>NUCLEOTIDE SEQUENCE [LARGE SCALE GENOMIC DNA]</scope>
    <source>
        <strain evidence="3">DSM 2844</strain>
    </source>
</reference>
<protein>
    <recommendedName>
        <fullName evidence="4">CRISPR-associated protein Csh1</fullName>
    </recommendedName>
</protein>
<accession>J1I1L1</accession>